<evidence type="ECO:0000313" key="3">
    <source>
        <dbReference type="Proteomes" id="UP000319671"/>
    </source>
</evidence>
<dbReference type="AlphaFoldDB" id="A0A561DRV7"/>
<gene>
    <name evidence="2" type="ORF">FB550_102114</name>
</gene>
<accession>A0A561DRV7</accession>
<keyword evidence="1" id="KW-0472">Membrane</keyword>
<organism evidence="2 3">
    <name type="scientific">Neobacillus bataviensis</name>
    <dbReference type="NCBI Taxonomy" id="220685"/>
    <lineage>
        <taxon>Bacteria</taxon>
        <taxon>Bacillati</taxon>
        <taxon>Bacillota</taxon>
        <taxon>Bacilli</taxon>
        <taxon>Bacillales</taxon>
        <taxon>Bacillaceae</taxon>
        <taxon>Neobacillus</taxon>
    </lineage>
</organism>
<keyword evidence="1" id="KW-0812">Transmembrane</keyword>
<feature type="transmembrane region" description="Helical" evidence="1">
    <location>
        <begin position="28"/>
        <end position="49"/>
    </location>
</feature>
<feature type="transmembrane region" description="Helical" evidence="1">
    <location>
        <begin position="55"/>
        <end position="74"/>
    </location>
</feature>
<protein>
    <submittedName>
        <fullName evidence="2">Uncharacterized protein</fullName>
    </submittedName>
</protein>
<evidence type="ECO:0000256" key="1">
    <source>
        <dbReference type="SAM" id="Phobius"/>
    </source>
</evidence>
<comment type="caution">
    <text evidence="2">The sequence shown here is derived from an EMBL/GenBank/DDBJ whole genome shotgun (WGS) entry which is preliminary data.</text>
</comment>
<name>A0A561DRV7_9BACI</name>
<evidence type="ECO:0000313" key="2">
    <source>
        <dbReference type="EMBL" id="TWE06096.1"/>
    </source>
</evidence>
<sequence length="81" mass="9658">MRFLYKRPKLDHVSEELETLMELMVSDLFIYLDLFIFSFIFTIFLSPVIPSLTMALLFFLASYSFFGCLYYFVISKITIKK</sequence>
<keyword evidence="1" id="KW-1133">Transmembrane helix</keyword>
<reference evidence="2 3" key="1">
    <citation type="submission" date="2019-06" db="EMBL/GenBank/DDBJ databases">
        <title>Sorghum-associated microbial communities from plants grown in Nebraska, USA.</title>
        <authorList>
            <person name="Schachtman D."/>
        </authorList>
    </citation>
    <scope>NUCLEOTIDE SEQUENCE [LARGE SCALE GENOMIC DNA]</scope>
    <source>
        <strain evidence="2 3">2482</strain>
    </source>
</reference>
<keyword evidence="3" id="KW-1185">Reference proteome</keyword>
<proteinExistence type="predicted"/>
<dbReference type="EMBL" id="VIVN01000002">
    <property type="protein sequence ID" value="TWE06096.1"/>
    <property type="molecule type" value="Genomic_DNA"/>
</dbReference>
<dbReference type="Proteomes" id="UP000319671">
    <property type="component" value="Unassembled WGS sequence"/>
</dbReference>